<feature type="domain" description="Ig-like" evidence="2">
    <location>
        <begin position="924"/>
        <end position="1004"/>
    </location>
</feature>
<evidence type="ECO:0000259" key="2">
    <source>
        <dbReference type="PROSITE" id="PS50835"/>
    </source>
</evidence>
<dbReference type="Pfam" id="PF13927">
    <property type="entry name" value="Ig_3"/>
    <property type="match status" value="1"/>
</dbReference>
<dbReference type="PANTHER" id="PTHR46928">
    <property type="entry name" value="MESENCHYME-SPECIFIC CELL SURFACE GLYCOPROTEIN"/>
    <property type="match status" value="1"/>
</dbReference>
<protein>
    <recommendedName>
        <fullName evidence="2">Ig-like domain-containing protein</fullName>
    </recommendedName>
</protein>
<dbReference type="Pfam" id="PF22494">
    <property type="entry name" value="choice_anch_I"/>
    <property type="match status" value="2"/>
</dbReference>
<comment type="caution">
    <text evidence="3">The sequence shown here is derived from an EMBL/GenBank/DDBJ whole genome shotgun (WGS) entry which is preliminary data.</text>
</comment>
<feature type="region of interest" description="Disordered" evidence="1">
    <location>
        <begin position="806"/>
        <end position="825"/>
    </location>
</feature>
<dbReference type="SMART" id="SM00409">
    <property type="entry name" value="IG"/>
    <property type="match status" value="4"/>
</dbReference>
<feature type="domain" description="Ig-like" evidence="2">
    <location>
        <begin position="1284"/>
        <end position="1372"/>
    </location>
</feature>
<dbReference type="STRING" id="1895771.BGO89_05580"/>
<organism evidence="3 4">
    <name type="scientific">Candidatus Kapaibacterium thiocyanatum</name>
    <dbReference type="NCBI Taxonomy" id="1895771"/>
    <lineage>
        <taxon>Bacteria</taxon>
        <taxon>Pseudomonadati</taxon>
        <taxon>Candidatus Kapaibacteriota</taxon>
        <taxon>Candidatus Kapaibacteriia</taxon>
        <taxon>Candidatus Kapaibacteriales</taxon>
        <taxon>Candidatus Kapaibacteriaceae</taxon>
        <taxon>Candidatus Kapaibacterium</taxon>
    </lineage>
</organism>
<dbReference type="SUPFAM" id="SSF48726">
    <property type="entry name" value="Immunoglobulin"/>
    <property type="match status" value="5"/>
</dbReference>
<dbReference type="InterPro" id="IPR007110">
    <property type="entry name" value="Ig-like_dom"/>
</dbReference>
<accession>A0A1M3L2Z0</accession>
<dbReference type="InterPro" id="IPR003599">
    <property type="entry name" value="Ig_sub"/>
</dbReference>
<feature type="domain" description="Ig-like" evidence="2">
    <location>
        <begin position="1099"/>
        <end position="1189"/>
    </location>
</feature>
<sequence length="1469" mass="157264">MLQFLGRHTQRPVSFDQGGAEVVTYDPATKTAIFSALYGNKITFLNMTNPAMPVFVREVLLQAYGGVVNSVTTRNGLVAVALEDATAKTNPGKVVIFDMTGTFRAMYTVGALPDMLAFTPDGQRLVVCNEGEANSNYTIDPEGSVSIIDLTPGVASGVVRTVGFTSLNGKQDSLRAMGIRIYGPNASVAQDFEPEYAAITPDGKTAYVTLQEANAIAIVDVVNATLTRVVALGYKDYSRGLPRTTQYPWRDRPVLGTTAAGQDIQLGGFSGLWFEGYGADTNTLRFLTHPDRGPNAEPLTLRGQLRRPFALPNFQAEVIRFELNRLTGAFTIVDRVKLTRTDGTTPITGRPNLQAAGQGIAYTDEYGVDLYGNDIPNDPFGGDLEGIVVDSLGTWWMVDEYRPAIYNFNANGQLIARHIPAGTAASAGAAVGTYGTETLPAVYATRRSNRGFEAVAIEGNILYAFIQSSLDNPDNASDATSKASTWCRILAFNVATKQVVGEYLYPMFEKFGSADKIGDAVSLGGGRFNVVERDDATGLRARKYIFEINLKGATNLVANPPTLPPGRTIESLSFSELSTYGIRPVHKKKSVYLPGAGYGDFDKVEGLARISKNMLAVINDNDFGVGGSTLSNPPDGRITINANNIPVLGLIAFDRPNGLDPSDRDNAAGNGPAININTWPVYGMYEPDAISVATLNGETYIVTANEGDAREYDNFVEEVRVGSGAVTLDPTAFAAWPTLKNNRELGRLNITSTMGDLDGDGDYDELYTLGGRSFTVWNADGNLIWDSGNEFEKITAAAFPANFNTGHTTNAMDDRSDNKGPEPEGITVGVINDSVYAFIGLERMGHTMMYNITNPVAPKYIDYINSRNFGVTPNLANVDNGTVGDLGPEVSVYVSNTDSPNNTDLLIAANEIGGTVSVYQIRIPRIVSIPAATIKSCIGDRLTLSVTATGPTLTYQWTKNGVDIPGATSATYAVDVVNGIQGTYACRVTAAGGMTITPRATNVTVSERTRLTKEPVLMTQLSVDESVTLKVEATSAAGETYQWYKAGTALANGVKYQGAQGPNLTIRFVQFADTSSAYYCVVTGGCSSVRSRNSAVLIPRIRITLQPRDTVLCPGDAIVLTTSASPSGGDRGLGYRWMRNGEFLAEGGRFTGVNSPSLRITDVRNDDQAHYSCLITGVPSNLPRSTDLARIDVTEQPIIVRQPAAAGGGDVIEICSGTSAYMNVLASGASLGYQWYRDGQLIPLATEPSLTTRQNGIYTCRVTGRCVTTVTTTRPVTVTTNFKPVLGLQPQYLSVITEGQSLTLRIAVKSGTQPIRFQWYKAGKPIPGANGITYTIDDARLEDAGLYQCGISNDCGSEYTQNADVRVNRKVTVGVDDGAIAGSGLAVRCEPNPFDASSTLRIAVPVDGMIHVRVFDASGTQVADLGRTFQTAGAMTLMLEGNVLPAAGFYLVRVELADMVATVPVIHTK</sequence>
<dbReference type="SUPFAM" id="SSF50969">
    <property type="entry name" value="YVTN repeat-like/Quinoprotein amine dehydrogenase"/>
    <property type="match status" value="1"/>
</dbReference>
<evidence type="ECO:0000313" key="4">
    <source>
        <dbReference type="Proteomes" id="UP000184233"/>
    </source>
</evidence>
<dbReference type="EMBL" id="MKVH01000009">
    <property type="protein sequence ID" value="OJX59688.1"/>
    <property type="molecule type" value="Genomic_DNA"/>
</dbReference>
<dbReference type="PROSITE" id="PS50835">
    <property type="entry name" value="IG_LIKE"/>
    <property type="match status" value="4"/>
</dbReference>
<proteinExistence type="predicted"/>
<dbReference type="InterPro" id="IPR015943">
    <property type="entry name" value="WD40/YVTN_repeat-like_dom_sf"/>
</dbReference>
<dbReference type="InterPro" id="IPR052956">
    <property type="entry name" value="Mesenchyme-surface_protein"/>
</dbReference>
<gene>
    <name evidence="3" type="ORF">BGO89_05580</name>
</gene>
<dbReference type="Gene3D" id="2.60.40.10">
    <property type="entry name" value="Immunoglobulins"/>
    <property type="match status" value="5"/>
</dbReference>
<dbReference type="InterPro" id="IPR027372">
    <property type="entry name" value="Phytase-like_dom"/>
</dbReference>
<evidence type="ECO:0000256" key="1">
    <source>
        <dbReference type="SAM" id="MobiDB-lite"/>
    </source>
</evidence>
<feature type="compositionally biased region" description="Basic and acidic residues" evidence="1">
    <location>
        <begin position="812"/>
        <end position="822"/>
    </location>
</feature>
<dbReference type="InterPro" id="IPR011044">
    <property type="entry name" value="Quino_amine_DH_bsu"/>
</dbReference>
<dbReference type="PANTHER" id="PTHR46928:SF1">
    <property type="entry name" value="MESENCHYME-SPECIFIC CELL SURFACE GLYCOPROTEIN"/>
    <property type="match status" value="1"/>
</dbReference>
<feature type="domain" description="Ig-like" evidence="2">
    <location>
        <begin position="1197"/>
        <end position="1279"/>
    </location>
</feature>
<evidence type="ECO:0000313" key="3">
    <source>
        <dbReference type="EMBL" id="OJX59688.1"/>
    </source>
</evidence>
<dbReference type="Gene3D" id="2.130.10.10">
    <property type="entry name" value="YVTN repeat-like/Quinoprotein amine dehydrogenase"/>
    <property type="match status" value="2"/>
</dbReference>
<reference evidence="3 4" key="1">
    <citation type="submission" date="2016-09" db="EMBL/GenBank/DDBJ databases">
        <title>Genome-resolved meta-omics ties microbial dynamics to process performance in biotechnology for thiocyanate degradation.</title>
        <authorList>
            <person name="Kantor R.S."/>
            <person name="Huddy R.J."/>
            <person name="Iyer R."/>
            <person name="Thomas B.C."/>
            <person name="Brown C.T."/>
            <person name="Anantharaman K."/>
            <person name="Tringe S."/>
            <person name="Hettich R.L."/>
            <person name="Harrison S.T."/>
            <person name="Banfield J.F."/>
        </authorList>
    </citation>
    <scope>NUCLEOTIDE SEQUENCE [LARGE SCALE GENOMIC DNA]</scope>
    <source>
        <strain evidence="3">59-99</strain>
    </source>
</reference>
<dbReference type="InterPro" id="IPR003598">
    <property type="entry name" value="Ig_sub2"/>
</dbReference>
<dbReference type="Pfam" id="PF13449">
    <property type="entry name" value="Phytase-like"/>
    <property type="match status" value="1"/>
</dbReference>
<dbReference type="InterPro" id="IPR036179">
    <property type="entry name" value="Ig-like_dom_sf"/>
</dbReference>
<dbReference type="InterPro" id="IPR055188">
    <property type="entry name" value="Choice_anch_I"/>
</dbReference>
<dbReference type="SMART" id="SM00408">
    <property type="entry name" value="IGc2"/>
    <property type="match status" value="3"/>
</dbReference>
<dbReference type="InterPro" id="IPR013783">
    <property type="entry name" value="Ig-like_fold"/>
</dbReference>
<name>A0A1M3L2Z0_9BACT</name>
<dbReference type="Proteomes" id="UP000184233">
    <property type="component" value="Unassembled WGS sequence"/>
</dbReference>